<gene>
    <name evidence="1" type="ORF">S01H1_50461</name>
</gene>
<evidence type="ECO:0000313" key="1">
    <source>
        <dbReference type="EMBL" id="GAG15620.1"/>
    </source>
</evidence>
<sequence length="149" mass="17056">MKCVTDARFESGLLDRITADPDRAMQNLGQTLKHDSTTSVVKIREDGQCWVIKRYNTKNTWHALRRTVRRSRAANCWHMSALLTAAGVRVPAPVAYMEQRIGPLHGRSYFVYKYVDAEHLLTYMMTHSNTCDIDDVIQKVADTFTALYS</sequence>
<accession>X0VBF4</accession>
<comment type="caution">
    <text evidence="1">The sequence shown here is derived from an EMBL/GenBank/DDBJ whole genome shotgun (WGS) entry which is preliminary data.</text>
</comment>
<proteinExistence type="predicted"/>
<protein>
    <recommendedName>
        <fullName evidence="2">Aminoglycoside phosphotransferase domain-containing protein</fullName>
    </recommendedName>
</protein>
<reference evidence="1" key="1">
    <citation type="journal article" date="2014" name="Front. Microbiol.">
        <title>High frequency of phylogenetically diverse reductive dehalogenase-homologous genes in deep subseafloor sedimentary metagenomes.</title>
        <authorList>
            <person name="Kawai M."/>
            <person name="Futagami T."/>
            <person name="Toyoda A."/>
            <person name="Takaki Y."/>
            <person name="Nishi S."/>
            <person name="Hori S."/>
            <person name="Arai W."/>
            <person name="Tsubouchi T."/>
            <person name="Morono Y."/>
            <person name="Uchiyama I."/>
            <person name="Ito T."/>
            <person name="Fujiyama A."/>
            <person name="Inagaki F."/>
            <person name="Takami H."/>
        </authorList>
    </citation>
    <scope>NUCLEOTIDE SEQUENCE</scope>
    <source>
        <strain evidence="1">Expedition CK06-06</strain>
    </source>
</reference>
<dbReference type="InterPro" id="IPR011009">
    <property type="entry name" value="Kinase-like_dom_sf"/>
</dbReference>
<dbReference type="AlphaFoldDB" id="X0VBF4"/>
<name>X0VBF4_9ZZZZ</name>
<organism evidence="1">
    <name type="scientific">marine sediment metagenome</name>
    <dbReference type="NCBI Taxonomy" id="412755"/>
    <lineage>
        <taxon>unclassified sequences</taxon>
        <taxon>metagenomes</taxon>
        <taxon>ecological metagenomes</taxon>
    </lineage>
</organism>
<dbReference type="EMBL" id="BARS01032512">
    <property type="protein sequence ID" value="GAG15620.1"/>
    <property type="molecule type" value="Genomic_DNA"/>
</dbReference>
<dbReference type="SUPFAM" id="SSF56112">
    <property type="entry name" value="Protein kinase-like (PK-like)"/>
    <property type="match status" value="1"/>
</dbReference>
<evidence type="ECO:0008006" key="2">
    <source>
        <dbReference type="Google" id="ProtNLM"/>
    </source>
</evidence>
<feature type="non-terminal residue" evidence="1">
    <location>
        <position position="149"/>
    </location>
</feature>